<keyword evidence="9" id="KW-1185">Reference proteome</keyword>
<dbReference type="InterPro" id="IPR027417">
    <property type="entry name" value="P-loop_NTPase"/>
</dbReference>
<evidence type="ECO:0000313" key="9">
    <source>
        <dbReference type="Proteomes" id="UP000195652"/>
    </source>
</evidence>
<dbReference type="RefSeq" id="WP_259484494.1">
    <property type="nucleotide sequence ID" value="NZ_JABGCO010000002.1"/>
</dbReference>
<organism evidence="8 9">
    <name type="scientific">Corynebacterium silvaticum</name>
    <dbReference type="NCBI Taxonomy" id="2320431"/>
    <lineage>
        <taxon>Bacteria</taxon>
        <taxon>Bacillati</taxon>
        <taxon>Actinomycetota</taxon>
        <taxon>Actinomycetes</taxon>
        <taxon>Mycobacteriales</taxon>
        <taxon>Corynebacteriaceae</taxon>
        <taxon>Corynebacterium</taxon>
    </lineage>
</organism>
<evidence type="ECO:0000256" key="7">
    <source>
        <dbReference type="SAM" id="MobiDB-lite"/>
    </source>
</evidence>
<reference evidence="8 9" key="3">
    <citation type="journal article" date="2020" name="Int. J. Syst. Evol. Microbiol.">
        <title>Corynebacterium silvaticum sp. nov., a unique group of NTTB corynebacteria in wild boar and roe deer.</title>
        <authorList>
            <person name="Dangel A."/>
            <person name="Berger A."/>
            <person name="Rau J."/>
            <person name="Eisenberg T."/>
            <person name="Kampfer P."/>
            <person name="Margos G."/>
            <person name="Contzen M."/>
            <person name="Busse H.J."/>
            <person name="Konrad R."/>
            <person name="Peters M."/>
            <person name="Sting R."/>
            <person name="Sing A."/>
        </authorList>
    </citation>
    <scope>NUCLEOTIDE SEQUENCE [LARGE SCALE GENOMIC DNA]</scope>
    <source>
        <strain evidence="8 9">PO100/5</strain>
    </source>
</reference>
<keyword evidence="3" id="KW-1003">Cell membrane</keyword>
<evidence type="ECO:0000256" key="6">
    <source>
        <dbReference type="ARBA" id="ARBA00023136"/>
    </source>
</evidence>
<dbReference type="Pfam" id="PF02534">
    <property type="entry name" value="T4SS-DNA_transf"/>
    <property type="match status" value="1"/>
</dbReference>
<dbReference type="KEGG" id="csil:CBE74_04565"/>
<reference evidence="8 9" key="4">
    <citation type="journal article" date="2020" name="PLoS ONE">
        <title>Taxonomic classification of strain PO100/5 shows a broader geographic distribution and genetic markers of the recently described Corynebacterium silvaticum.</title>
        <authorList>
            <person name="Viana M.V.C."/>
            <person name="Profeta R."/>
            <person name="da Silva A.L."/>
            <person name="Hurtado R."/>
            <person name="Cerqueira J.C."/>
            <person name="Ribeiro B.F.S."/>
            <person name="Almeida M.O."/>
            <person name="Morais-Rodrigues F."/>
            <person name="Soares S.C."/>
            <person name="Oliveira M."/>
            <person name="Tavares L."/>
            <person name="Figueiredo H."/>
            <person name="Wattam A.R."/>
            <person name="Barh D."/>
            <person name="Ghosh P."/>
            <person name="Silva A."/>
            <person name="Azevedo V."/>
        </authorList>
    </citation>
    <scope>NUCLEOTIDE SEQUENCE [LARGE SCALE GENOMIC DNA]</scope>
    <source>
        <strain evidence="8 9">PO100/5</strain>
    </source>
</reference>
<keyword evidence="6" id="KW-0472">Membrane</keyword>
<dbReference type="PANTHER" id="PTHR37937:SF1">
    <property type="entry name" value="CONJUGATIVE TRANSFER: DNA TRANSPORT"/>
    <property type="match status" value="1"/>
</dbReference>
<evidence type="ECO:0000313" key="8">
    <source>
        <dbReference type="EMBL" id="ARU45888.2"/>
    </source>
</evidence>
<dbReference type="SUPFAM" id="SSF52540">
    <property type="entry name" value="P-loop containing nucleoside triphosphate hydrolases"/>
    <property type="match status" value="1"/>
</dbReference>
<accession>A0A7U5HLB7</accession>
<protein>
    <submittedName>
        <fullName evidence="8">Type IV secretory system conjugative DNA transfer family protein</fullName>
    </submittedName>
</protein>
<dbReference type="Proteomes" id="UP000195652">
    <property type="component" value="Chromosome"/>
</dbReference>
<dbReference type="GO" id="GO:0005886">
    <property type="term" value="C:plasma membrane"/>
    <property type="evidence" value="ECO:0007669"/>
    <property type="project" value="UniProtKB-SubCell"/>
</dbReference>
<comment type="subcellular location">
    <subcellularLocation>
        <location evidence="1">Cell membrane</location>
        <topology evidence="1">Multi-pass membrane protein</topology>
    </subcellularLocation>
</comment>
<evidence type="ECO:0000256" key="5">
    <source>
        <dbReference type="ARBA" id="ARBA00022989"/>
    </source>
</evidence>
<proteinExistence type="inferred from homology"/>
<dbReference type="PANTHER" id="PTHR37937">
    <property type="entry name" value="CONJUGATIVE TRANSFER: DNA TRANSPORT"/>
    <property type="match status" value="1"/>
</dbReference>
<dbReference type="InterPro" id="IPR003688">
    <property type="entry name" value="TraG/VirD4"/>
</dbReference>
<comment type="similarity">
    <text evidence="2">Belongs to the VirD4/TraG family.</text>
</comment>
<keyword evidence="4" id="KW-0812">Transmembrane</keyword>
<sequence>MADGDTSVMVVGPPGSGKTTRVLAPAILTAPGPVLSTSVKSDLAQMTTAPRALIGRVSVIDPAGVSTAVAQTTTARKHGEAKAARARAVSDCRAAWTPLQAARTAEAAEVTAHLLVTASAEVVQEGGGGARFWDSSAESLLTVLLWLATRVPGSTMQTVGELLAAVQRVADTSPEPELDGVFGAPDDPSHQPGAPRNPRRPRRPRTHAGRWRVADRGSSAAGAGWAIRPG</sequence>
<reference evidence="8 9" key="1">
    <citation type="journal article" date="2014" name="BMC Vet. Res.">
        <title>First report of Corynebacterium pseudotuberculosis from caseous lymphadenitis lesions in Black Alentejano pig (Sus scrofa domesticus).</title>
        <authorList>
            <person name="Oliveira M."/>
            <person name="Barroco C."/>
            <person name="Mottola C."/>
            <person name="Santos R."/>
            <person name="Lemsaddek A."/>
            <person name="Tavares L."/>
            <person name="Semedo-Lemsaddek T."/>
        </authorList>
    </citation>
    <scope>NUCLEOTIDE SEQUENCE [LARGE SCALE GENOMIC DNA]</scope>
    <source>
        <strain evidence="8 9">PO100/5</strain>
    </source>
</reference>
<feature type="compositionally biased region" description="Basic residues" evidence="7">
    <location>
        <begin position="197"/>
        <end position="210"/>
    </location>
</feature>
<dbReference type="EMBL" id="CP021417">
    <property type="protein sequence ID" value="ARU45888.2"/>
    <property type="molecule type" value="Genomic_DNA"/>
</dbReference>
<reference evidence="8 9" key="2">
    <citation type="journal article" date="2020" name="Antonie Van Leeuwenhoek">
        <title>Phylogenomic characterisation of a novel corynebacterial species pathogenic to animals.</title>
        <authorList>
            <person name="Moller J."/>
            <person name="Musella L."/>
            <person name="Melnikov V."/>
            <person name="Geissdorfer W."/>
            <person name="Burkovski A."/>
            <person name="Sangal V."/>
        </authorList>
    </citation>
    <scope>NUCLEOTIDE SEQUENCE [LARGE SCALE GENOMIC DNA]</scope>
    <source>
        <strain evidence="8 9">PO100/5</strain>
    </source>
</reference>
<name>A0A7U5HLB7_9CORY</name>
<dbReference type="InterPro" id="IPR051539">
    <property type="entry name" value="T4SS-coupling_protein"/>
</dbReference>
<keyword evidence="5" id="KW-1133">Transmembrane helix</keyword>
<evidence type="ECO:0000256" key="3">
    <source>
        <dbReference type="ARBA" id="ARBA00022475"/>
    </source>
</evidence>
<gene>
    <name evidence="8" type="ORF">CBE74_04565</name>
</gene>
<evidence type="ECO:0000256" key="2">
    <source>
        <dbReference type="ARBA" id="ARBA00008806"/>
    </source>
</evidence>
<feature type="region of interest" description="Disordered" evidence="7">
    <location>
        <begin position="174"/>
        <end position="230"/>
    </location>
</feature>
<dbReference type="AlphaFoldDB" id="A0A7U5HLB7"/>
<evidence type="ECO:0000256" key="1">
    <source>
        <dbReference type="ARBA" id="ARBA00004651"/>
    </source>
</evidence>
<evidence type="ECO:0000256" key="4">
    <source>
        <dbReference type="ARBA" id="ARBA00022692"/>
    </source>
</evidence>